<keyword evidence="2" id="KW-1185">Reference proteome</keyword>
<reference evidence="1" key="1">
    <citation type="submission" date="2024-02" db="EMBL/GenBank/DDBJ databases">
        <title>Metagenome Assembled Genome of Zalaria obscura JY119.</title>
        <authorList>
            <person name="Vighnesh L."/>
            <person name="Jagadeeshwari U."/>
            <person name="Venkata Ramana C."/>
            <person name="Sasikala C."/>
        </authorList>
    </citation>
    <scope>NUCLEOTIDE SEQUENCE</scope>
    <source>
        <strain evidence="1">JY119</strain>
    </source>
</reference>
<accession>A0ACC3S9Y6</accession>
<dbReference type="Proteomes" id="UP001320706">
    <property type="component" value="Unassembled WGS sequence"/>
</dbReference>
<name>A0ACC3S9Y6_9PEZI</name>
<comment type="caution">
    <text evidence="1">The sequence shown here is derived from an EMBL/GenBank/DDBJ whole genome shotgun (WGS) entry which is preliminary data.</text>
</comment>
<proteinExistence type="predicted"/>
<gene>
    <name evidence="1" type="ORF">M8818_006049</name>
</gene>
<sequence>MTTQPPEPKPPRSPKFPTHNAPRVWFLTSANSPIGISLTRHLLGHGDYVTAGVLPVEFEQHEDRSADFRAFLEEVGNTDAWRSRLRVVALDVRIMGQCQSAIAEAVHSFGRVDILFCCTSEAVVGSVEELAQSARTQTLVRDQFETNFFGPVNVIKAILPTFRQKKNGHIVVLTAITGHLGTPGLGVYCASQWAIEGYCDSLAFEVAPFNIKMTIVQPNMEINVLTNRITSAPPLAAYAAESNPAPLSRDILSGLLDRLEGSDEPTTGDQLHADTVTSLYPPLSKAMKERLVAETVHAVAAIGGHDNPPARHIVGFEGVASVKEKLKTVSEELEDFVEVSCAVDFERDNLEEIYPALIIKGILLREQPGSIETAITPFNRTDFRKVDEYSTNFIREFTAVVACHQFCSQTDAASMRLLPKTEASIRCAYLQAAKKKGPKGLRSVRVLHALRKIDEAIPYQSKASSPLSPSAFASNFQQWAWASGESSPSSGSGPPSATYHEPPTSYPDSVPPDAPAPDPSCFSTGLPPTTQLFPPSVQLPGAASTAQDVPSPQTESSGSYTNYQHNGIPITEPAYTRLPGDFFFPYVRLFFSHMYPIMPIIDRRVYLDPGMYSSMTCLTSETYTFLCALSATTIVQLDAAAQLPPFSVPPGIPPTDGPAELFANECLRARKTYDYIEHPTTLSVMTSFFLFCYYGNKEKAEKAWYYLQESISFAQTLDLDDEHAILKLDPIEAQWRRRLYWLLFITERAYAIQRRKQTRLLPSIQLPLMFESEDPQLLNGFVNLVHLFSAIDDNFVKVWRGTRRRSVCSLPWLTDMQRALDASAIALEDITETQQLDISVTREWLHMLTWQMGVSNGLIWLKGEGGMRLEYPVELARRVVGITTSANRLALDSHGIGMEQKLSDIAGCLVDVLKCAAGDTSQTFIQGREYLHILLRQLSRMRGKESRYLPPLLGKMDDLTMGYGISQSLALPSGQWQPRAGVSIITTPGGDPAGKVFTEEETKEMVGTKWLHVDWGSHYDSQMSGCH</sequence>
<evidence type="ECO:0000313" key="2">
    <source>
        <dbReference type="Proteomes" id="UP001320706"/>
    </source>
</evidence>
<evidence type="ECO:0000313" key="1">
    <source>
        <dbReference type="EMBL" id="KAK8200734.1"/>
    </source>
</evidence>
<organism evidence="1 2">
    <name type="scientific">Zalaria obscura</name>
    <dbReference type="NCBI Taxonomy" id="2024903"/>
    <lineage>
        <taxon>Eukaryota</taxon>
        <taxon>Fungi</taxon>
        <taxon>Dikarya</taxon>
        <taxon>Ascomycota</taxon>
        <taxon>Pezizomycotina</taxon>
        <taxon>Dothideomycetes</taxon>
        <taxon>Dothideomycetidae</taxon>
        <taxon>Dothideales</taxon>
        <taxon>Zalariaceae</taxon>
        <taxon>Zalaria</taxon>
    </lineage>
</organism>
<dbReference type="EMBL" id="JAMKPW020000038">
    <property type="protein sequence ID" value="KAK8200734.1"/>
    <property type="molecule type" value="Genomic_DNA"/>
</dbReference>
<protein>
    <submittedName>
        <fullName evidence="1">Uncharacterized protein</fullName>
    </submittedName>
</protein>